<dbReference type="InterPro" id="IPR005225">
    <property type="entry name" value="Small_GTP-bd"/>
</dbReference>
<dbReference type="CDD" id="cd14858">
    <property type="entry name" value="TrmE_N"/>
    <property type="match status" value="1"/>
</dbReference>
<keyword evidence="3 7" id="KW-0547">Nucleotide-binding</keyword>
<dbReference type="GO" id="GO:0005525">
    <property type="term" value="F:GTP binding"/>
    <property type="evidence" value="ECO:0007669"/>
    <property type="project" value="UniProtKB-UniRule"/>
</dbReference>
<keyword evidence="8" id="KW-0472">Membrane</keyword>
<dbReference type="Gene3D" id="3.40.50.300">
    <property type="entry name" value="P-loop containing nucleotide triphosphate hydrolases"/>
    <property type="match status" value="1"/>
</dbReference>
<proteinExistence type="inferred from homology"/>
<dbReference type="FunFam" id="3.30.1360.120:FF:000007">
    <property type="entry name" value="tRNA modification GTPase GTPBP3, mitochondrial"/>
    <property type="match status" value="1"/>
</dbReference>
<feature type="binding site" evidence="7">
    <location>
        <position position="229"/>
    </location>
    <ligand>
        <name>K(+)</name>
        <dbReference type="ChEBI" id="CHEBI:29103"/>
    </ligand>
</feature>
<protein>
    <recommendedName>
        <fullName evidence="7">tRNA modification GTPase MnmE</fullName>
        <ecNumber evidence="7">3.6.-.-</ecNumber>
    </recommendedName>
</protein>
<feature type="binding site" evidence="7">
    <location>
        <position position="81"/>
    </location>
    <ligand>
        <name>(6S)-5-formyl-5,6,7,8-tetrahydrofolate</name>
        <dbReference type="ChEBI" id="CHEBI:57457"/>
    </ligand>
</feature>
<evidence type="ECO:0000256" key="5">
    <source>
        <dbReference type="ARBA" id="ARBA00022958"/>
    </source>
</evidence>
<dbReference type="Proteomes" id="UP000635071">
    <property type="component" value="Unassembled WGS sequence"/>
</dbReference>
<dbReference type="SUPFAM" id="SSF116878">
    <property type="entry name" value="TrmE connector domain"/>
    <property type="match status" value="1"/>
</dbReference>
<keyword evidence="11" id="KW-1185">Reference proteome</keyword>
<feature type="binding site" evidence="7">
    <location>
        <begin position="229"/>
        <end position="234"/>
    </location>
    <ligand>
        <name>GTP</name>
        <dbReference type="ChEBI" id="CHEBI:37565"/>
    </ligand>
</feature>
<feature type="binding site" evidence="7">
    <location>
        <position position="248"/>
    </location>
    <ligand>
        <name>K(+)</name>
        <dbReference type="ChEBI" id="CHEBI:29103"/>
    </ligand>
</feature>
<dbReference type="RefSeq" id="WP_188762224.1">
    <property type="nucleotide sequence ID" value="NZ_BMJM01000004.1"/>
</dbReference>
<dbReference type="EMBL" id="BMJM01000004">
    <property type="protein sequence ID" value="GGE08742.1"/>
    <property type="molecule type" value="Genomic_DNA"/>
</dbReference>
<dbReference type="InterPro" id="IPR006073">
    <property type="entry name" value="GTP-bd"/>
</dbReference>
<evidence type="ECO:0000256" key="3">
    <source>
        <dbReference type="ARBA" id="ARBA00022741"/>
    </source>
</evidence>
<comment type="subunit">
    <text evidence="7">Homodimer. Heterotetramer of two MnmE and two MnmG subunits.</text>
</comment>
<keyword evidence="2 7" id="KW-0819">tRNA processing</keyword>
<dbReference type="GO" id="GO:0030488">
    <property type="term" value="P:tRNA methylation"/>
    <property type="evidence" value="ECO:0007669"/>
    <property type="project" value="TreeGrafter"/>
</dbReference>
<dbReference type="InterPro" id="IPR025867">
    <property type="entry name" value="MnmE_helical"/>
</dbReference>
<dbReference type="Gene3D" id="1.20.120.430">
    <property type="entry name" value="tRNA modification GTPase MnmE domain 2"/>
    <property type="match status" value="1"/>
</dbReference>
<evidence type="ECO:0000256" key="6">
    <source>
        <dbReference type="ARBA" id="ARBA00023134"/>
    </source>
</evidence>
<reference evidence="10" key="1">
    <citation type="journal article" date="2014" name="Int. J. Syst. Evol. Microbiol.">
        <title>Complete genome sequence of Corynebacterium casei LMG S-19264T (=DSM 44701T), isolated from a smear-ripened cheese.</title>
        <authorList>
            <consortium name="US DOE Joint Genome Institute (JGI-PGF)"/>
            <person name="Walter F."/>
            <person name="Albersmeier A."/>
            <person name="Kalinowski J."/>
            <person name="Ruckert C."/>
        </authorList>
    </citation>
    <scope>NUCLEOTIDE SEQUENCE</scope>
    <source>
        <strain evidence="10">CGMCC 1.15519</strain>
    </source>
</reference>
<keyword evidence="7" id="KW-0460">Magnesium</keyword>
<name>A0A916ZQ93_9SPHN</name>
<dbReference type="NCBIfam" id="TIGR00231">
    <property type="entry name" value="small_GTP"/>
    <property type="match status" value="1"/>
</dbReference>
<feature type="binding site" evidence="7">
    <location>
        <position position="233"/>
    </location>
    <ligand>
        <name>Mg(2+)</name>
        <dbReference type="ChEBI" id="CHEBI:18420"/>
    </ligand>
</feature>
<evidence type="ECO:0000256" key="2">
    <source>
        <dbReference type="ARBA" id="ARBA00022694"/>
    </source>
</evidence>
<comment type="caution">
    <text evidence="7">Lacks conserved residue(s) required for the propagation of feature annotation.</text>
</comment>
<dbReference type="Pfam" id="PF10396">
    <property type="entry name" value="TrmE_N"/>
    <property type="match status" value="1"/>
</dbReference>
<feature type="transmembrane region" description="Helical" evidence="8">
    <location>
        <begin position="29"/>
        <end position="47"/>
    </location>
</feature>
<evidence type="ECO:0000256" key="4">
    <source>
        <dbReference type="ARBA" id="ARBA00022801"/>
    </source>
</evidence>
<dbReference type="Pfam" id="PF01926">
    <property type="entry name" value="MMR_HSR1"/>
    <property type="match status" value="1"/>
</dbReference>
<dbReference type="InterPro" id="IPR018948">
    <property type="entry name" value="GTP-bd_TrmE_N"/>
</dbReference>
<feature type="binding site" evidence="7">
    <location>
        <position position="254"/>
    </location>
    <ligand>
        <name>Mg(2+)</name>
        <dbReference type="ChEBI" id="CHEBI:18420"/>
    </ligand>
</feature>
<comment type="subcellular location">
    <subcellularLocation>
        <location evidence="7">Cytoplasm</location>
    </subcellularLocation>
</comment>
<dbReference type="InterPro" id="IPR027368">
    <property type="entry name" value="MnmE_dom2"/>
</dbReference>
<accession>A0A916ZQ93</accession>
<dbReference type="InterPro" id="IPR027266">
    <property type="entry name" value="TrmE/GcvT-like"/>
</dbReference>
<keyword evidence="5 7" id="KW-0630">Potassium</keyword>
<feature type="binding site" evidence="7">
    <location>
        <position position="250"/>
    </location>
    <ligand>
        <name>K(+)</name>
        <dbReference type="ChEBI" id="CHEBI:29103"/>
    </ligand>
</feature>
<dbReference type="PANTHER" id="PTHR42714:SF2">
    <property type="entry name" value="TRNA MODIFICATION GTPASE GTPBP3, MITOCHONDRIAL"/>
    <property type="match status" value="1"/>
</dbReference>
<organism evidence="10 11">
    <name type="scientific">Sandarakinorhabdus glacialis</name>
    <dbReference type="NCBI Taxonomy" id="1614636"/>
    <lineage>
        <taxon>Bacteria</taxon>
        <taxon>Pseudomonadati</taxon>
        <taxon>Pseudomonadota</taxon>
        <taxon>Alphaproteobacteria</taxon>
        <taxon>Sphingomonadales</taxon>
        <taxon>Sphingosinicellaceae</taxon>
        <taxon>Sandarakinorhabdus</taxon>
    </lineage>
</organism>
<dbReference type="CDD" id="cd04164">
    <property type="entry name" value="trmE"/>
    <property type="match status" value="1"/>
</dbReference>
<comment type="function">
    <text evidence="7">Exhibits a very high intrinsic GTPase hydrolysis rate. Involved in the addition of a carboxymethylaminomethyl (cmnm) group at the wobble position (U34) of certain tRNAs, forming tRNA-cmnm(5)s(2)U34.</text>
</comment>
<feature type="binding site" evidence="7">
    <location>
        <position position="253"/>
    </location>
    <ligand>
        <name>K(+)</name>
        <dbReference type="ChEBI" id="CHEBI:29103"/>
    </ligand>
</feature>
<reference evidence="10" key="2">
    <citation type="submission" date="2020-09" db="EMBL/GenBank/DDBJ databases">
        <authorList>
            <person name="Sun Q."/>
            <person name="Zhou Y."/>
        </authorList>
    </citation>
    <scope>NUCLEOTIDE SEQUENCE</scope>
    <source>
        <strain evidence="10">CGMCC 1.15519</strain>
    </source>
</reference>
<feature type="binding site" evidence="7">
    <location>
        <position position="434"/>
    </location>
    <ligand>
        <name>(6S)-5-formyl-5,6,7,8-tetrahydrofolate</name>
        <dbReference type="ChEBI" id="CHEBI:57457"/>
    </ligand>
</feature>
<evidence type="ECO:0000313" key="10">
    <source>
        <dbReference type="EMBL" id="GGE08742.1"/>
    </source>
</evidence>
<keyword evidence="8" id="KW-0812">Transmembrane</keyword>
<feature type="binding site" evidence="7">
    <location>
        <position position="22"/>
    </location>
    <ligand>
        <name>(6S)-5-formyl-5,6,7,8-tetrahydrofolate</name>
        <dbReference type="ChEBI" id="CHEBI:57457"/>
    </ligand>
</feature>
<evidence type="ECO:0000256" key="8">
    <source>
        <dbReference type="SAM" id="Phobius"/>
    </source>
</evidence>
<keyword evidence="8" id="KW-1133">Transmembrane helix</keyword>
<dbReference type="AlphaFoldDB" id="A0A916ZQ93"/>
<dbReference type="PANTHER" id="PTHR42714">
    <property type="entry name" value="TRNA MODIFICATION GTPASE GTPBP3"/>
    <property type="match status" value="1"/>
</dbReference>
<feature type="domain" description="TrmE-type G" evidence="9">
    <location>
        <begin position="219"/>
        <end position="360"/>
    </location>
</feature>
<dbReference type="GO" id="GO:0046872">
    <property type="term" value="F:metal ion binding"/>
    <property type="evidence" value="ECO:0007669"/>
    <property type="project" value="UniProtKB-KW"/>
</dbReference>
<gene>
    <name evidence="7 10" type="primary">mnmE</name>
    <name evidence="7" type="synonym">trmE</name>
    <name evidence="10" type="ORF">GCM10011529_13970</name>
</gene>
<evidence type="ECO:0000259" key="9">
    <source>
        <dbReference type="PROSITE" id="PS51709"/>
    </source>
</evidence>
<keyword evidence="7" id="KW-0479">Metal-binding</keyword>
<keyword evidence="6 7" id="KW-0342">GTP-binding</keyword>
<dbReference type="InterPro" id="IPR027417">
    <property type="entry name" value="P-loop_NTPase"/>
</dbReference>
<sequence length="434" mass="44843">MTVATIVALASGRPPAAIAVIRISGPAAFAGVAALTVMALPVARQMALRRLVDRVSGVVLDSAMVVLFPGPASATGEDLAELHLHGGIAVVSGVLAALTAMPDVRLAEAGEFTRRGFANGRIDLAQVEGLADLVAAETAAQRDQALALAGGTLSRVADAWRERCIMILAEAEAALDFGEDEEDVAAQLNKAAQVELLALVDELDAALADAKRGARTRDGLTIAISGAPNVGKSSLVNALVERDVAIVTSIAGTTRDAIEVPIDFDGVAAVLIDTAGLRETDDLIEAEGIRRARMRVADADLVIEVIDVPRADVESAGFLVVNKIDTMDILPAAGEQVFAVSATRGDGLAVLRAALSAWAAAVVRPGEPALLSHARHAAAFGDAAEALRGAAAVEDAVLRTEGLRMAARAFGRIAGRVDVDDVLDRIFSRFCIGK</sequence>
<comment type="similarity">
    <text evidence="1 7">Belongs to the TRAFAC class TrmE-Era-EngA-EngB-Septin-like GTPase superfamily. TrmE GTPase family.</text>
</comment>
<dbReference type="HAMAP" id="MF_00379">
    <property type="entry name" value="GTPase_MnmE"/>
    <property type="match status" value="1"/>
</dbReference>
<dbReference type="SUPFAM" id="SSF52540">
    <property type="entry name" value="P-loop containing nucleoside triphosphate hydrolases"/>
    <property type="match status" value="1"/>
</dbReference>
<evidence type="ECO:0000256" key="1">
    <source>
        <dbReference type="ARBA" id="ARBA00011043"/>
    </source>
</evidence>
<keyword evidence="7" id="KW-0963">Cytoplasm</keyword>
<keyword evidence="4 7" id="KW-0378">Hydrolase</keyword>
<dbReference type="PROSITE" id="PS51709">
    <property type="entry name" value="G_TRME"/>
    <property type="match status" value="1"/>
</dbReference>
<comment type="caution">
    <text evidence="10">The sequence shown here is derived from an EMBL/GenBank/DDBJ whole genome shotgun (WGS) entry which is preliminary data.</text>
</comment>
<evidence type="ECO:0000313" key="11">
    <source>
        <dbReference type="Proteomes" id="UP000635071"/>
    </source>
</evidence>
<dbReference type="EC" id="3.6.-.-" evidence="7"/>
<dbReference type="NCBIfam" id="NF003661">
    <property type="entry name" value="PRK05291.1-3"/>
    <property type="match status" value="1"/>
</dbReference>
<dbReference type="GO" id="GO:0002098">
    <property type="term" value="P:tRNA wobble uridine modification"/>
    <property type="evidence" value="ECO:0007669"/>
    <property type="project" value="TreeGrafter"/>
</dbReference>
<dbReference type="InterPro" id="IPR004520">
    <property type="entry name" value="GTPase_MnmE"/>
</dbReference>
<dbReference type="Pfam" id="PF12631">
    <property type="entry name" value="MnmE_helical"/>
    <property type="match status" value="1"/>
</dbReference>
<feature type="binding site" evidence="7">
    <location>
        <position position="121"/>
    </location>
    <ligand>
        <name>(6S)-5-formyl-5,6,7,8-tetrahydrofolate</name>
        <dbReference type="ChEBI" id="CHEBI:57457"/>
    </ligand>
</feature>
<evidence type="ECO:0000256" key="7">
    <source>
        <dbReference type="HAMAP-Rule" id="MF_00379"/>
    </source>
</evidence>
<feature type="binding site" evidence="7">
    <location>
        <begin position="273"/>
        <end position="276"/>
    </location>
    <ligand>
        <name>GTP</name>
        <dbReference type="ChEBI" id="CHEBI:37565"/>
    </ligand>
</feature>
<dbReference type="Gene3D" id="3.30.1360.120">
    <property type="entry name" value="Probable tRNA modification gtpase trme, domain 1"/>
    <property type="match status" value="1"/>
</dbReference>
<dbReference type="InterPro" id="IPR031168">
    <property type="entry name" value="G_TrmE"/>
</dbReference>
<feature type="binding site" evidence="7">
    <location>
        <begin position="248"/>
        <end position="254"/>
    </location>
    <ligand>
        <name>GTP</name>
        <dbReference type="ChEBI" id="CHEBI:37565"/>
    </ligand>
</feature>
<dbReference type="GO" id="GO:0005737">
    <property type="term" value="C:cytoplasm"/>
    <property type="evidence" value="ECO:0007669"/>
    <property type="project" value="UniProtKB-SubCell"/>
</dbReference>
<comment type="cofactor">
    <cofactor evidence="7">
        <name>K(+)</name>
        <dbReference type="ChEBI" id="CHEBI:29103"/>
    </cofactor>
    <text evidence="7">Binds 1 potassium ion per subunit.</text>
</comment>
<dbReference type="GO" id="GO:0003924">
    <property type="term" value="F:GTPase activity"/>
    <property type="evidence" value="ECO:0007669"/>
    <property type="project" value="UniProtKB-UniRule"/>
</dbReference>